<keyword evidence="2" id="KW-1185">Reference proteome</keyword>
<evidence type="ECO:0000313" key="2">
    <source>
        <dbReference type="Proteomes" id="UP001177670"/>
    </source>
</evidence>
<dbReference type="Proteomes" id="UP001177670">
    <property type="component" value="Unassembled WGS sequence"/>
</dbReference>
<organism evidence="1 2">
    <name type="scientific">Melipona bicolor</name>
    <dbReference type="NCBI Taxonomy" id="60889"/>
    <lineage>
        <taxon>Eukaryota</taxon>
        <taxon>Metazoa</taxon>
        <taxon>Ecdysozoa</taxon>
        <taxon>Arthropoda</taxon>
        <taxon>Hexapoda</taxon>
        <taxon>Insecta</taxon>
        <taxon>Pterygota</taxon>
        <taxon>Neoptera</taxon>
        <taxon>Endopterygota</taxon>
        <taxon>Hymenoptera</taxon>
        <taxon>Apocrita</taxon>
        <taxon>Aculeata</taxon>
        <taxon>Apoidea</taxon>
        <taxon>Anthophila</taxon>
        <taxon>Apidae</taxon>
        <taxon>Melipona</taxon>
    </lineage>
</organism>
<evidence type="ECO:0000313" key="1">
    <source>
        <dbReference type="EMBL" id="KAK1131920.1"/>
    </source>
</evidence>
<dbReference type="AlphaFoldDB" id="A0AA40G6C6"/>
<dbReference type="EMBL" id="JAHYIQ010000005">
    <property type="protein sequence ID" value="KAK1131920.1"/>
    <property type="molecule type" value="Genomic_DNA"/>
</dbReference>
<protein>
    <submittedName>
        <fullName evidence="1">Uncharacterized protein</fullName>
    </submittedName>
</protein>
<proteinExistence type="predicted"/>
<gene>
    <name evidence="1" type="ORF">K0M31_016067</name>
</gene>
<accession>A0AA40G6C6</accession>
<comment type="caution">
    <text evidence="1">The sequence shown here is derived from an EMBL/GenBank/DDBJ whole genome shotgun (WGS) entry which is preliminary data.</text>
</comment>
<sequence length="69" mass="7761">MEDANIGTDSILVLGYENNQICDKVFWEYIFLIVKHVEEHMQVNQYGIHFGGQGPYGTGGVHIVILHGD</sequence>
<name>A0AA40G6C6_9HYME</name>
<reference evidence="1" key="1">
    <citation type="submission" date="2021-10" db="EMBL/GenBank/DDBJ databases">
        <title>Melipona bicolor Genome sequencing and assembly.</title>
        <authorList>
            <person name="Araujo N.S."/>
            <person name="Arias M.C."/>
        </authorList>
    </citation>
    <scope>NUCLEOTIDE SEQUENCE</scope>
    <source>
        <strain evidence="1">USP_2M_L1-L4_2017</strain>
        <tissue evidence="1">Whole body</tissue>
    </source>
</reference>